<organism evidence="1 2">
    <name type="scientific">Caerostris extrusa</name>
    <name type="common">Bark spider</name>
    <name type="synonym">Caerostris bankana</name>
    <dbReference type="NCBI Taxonomy" id="172846"/>
    <lineage>
        <taxon>Eukaryota</taxon>
        <taxon>Metazoa</taxon>
        <taxon>Ecdysozoa</taxon>
        <taxon>Arthropoda</taxon>
        <taxon>Chelicerata</taxon>
        <taxon>Arachnida</taxon>
        <taxon>Araneae</taxon>
        <taxon>Araneomorphae</taxon>
        <taxon>Entelegynae</taxon>
        <taxon>Araneoidea</taxon>
        <taxon>Araneidae</taxon>
        <taxon>Caerostris</taxon>
    </lineage>
</organism>
<dbReference type="AlphaFoldDB" id="A0AAV4PC59"/>
<comment type="caution">
    <text evidence="1">The sequence shown here is derived from an EMBL/GenBank/DDBJ whole genome shotgun (WGS) entry which is preliminary data.</text>
</comment>
<proteinExistence type="predicted"/>
<dbReference type="Proteomes" id="UP001054945">
    <property type="component" value="Unassembled WGS sequence"/>
</dbReference>
<evidence type="ECO:0000313" key="2">
    <source>
        <dbReference type="Proteomes" id="UP001054945"/>
    </source>
</evidence>
<name>A0AAV4PC59_CAEEX</name>
<keyword evidence="2" id="KW-1185">Reference proteome</keyword>
<protein>
    <submittedName>
        <fullName evidence="1">Uncharacterized protein</fullName>
    </submittedName>
</protein>
<sequence length="100" mass="11881">MFEKKFFYLPICRFLANHLPLRQILIKTERSPRSATNPSKKRTSWRQARFSATDLRNVTKAQKLDAFTRNGRECFLIRALPNRFAVTYHLFFVGEMMNHS</sequence>
<accession>A0AAV4PC59</accession>
<dbReference type="EMBL" id="BPLR01004267">
    <property type="protein sequence ID" value="GIX93575.1"/>
    <property type="molecule type" value="Genomic_DNA"/>
</dbReference>
<reference evidence="1 2" key="1">
    <citation type="submission" date="2021-06" db="EMBL/GenBank/DDBJ databases">
        <title>Caerostris extrusa draft genome.</title>
        <authorList>
            <person name="Kono N."/>
            <person name="Arakawa K."/>
        </authorList>
    </citation>
    <scope>NUCLEOTIDE SEQUENCE [LARGE SCALE GENOMIC DNA]</scope>
</reference>
<evidence type="ECO:0000313" key="1">
    <source>
        <dbReference type="EMBL" id="GIX93575.1"/>
    </source>
</evidence>
<gene>
    <name evidence="1" type="ORF">CEXT_108781</name>
</gene>